<dbReference type="Gene3D" id="3.40.50.720">
    <property type="entry name" value="NAD(P)-binding Rossmann-like Domain"/>
    <property type="match status" value="1"/>
</dbReference>
<dbReference type="InterPro" id="IPR001509">
    <property type="entry name" value="Epimerase_deHydtase"/>
</dbReference>
<comment type="caution">
    <text evidence="3">The sequence shown here is derived from an EMBL/GenBank/DDBJ whole genome shotgun (WGS) entry which is preliminary data.</text>
</comment>
<sequence length="340" mass="37551">MITSLVTGGAGFIGSHVVKHCLDLGHRVVVLDDLSGGFEDHIPQGAIFVQGSVVDDVLVTNLFEEYKFDYVYHLAAYAAEGLSHFIRRFNYNNNLVGSINLINESIKHKVKCFVFTSSIAVYGAGQLPMREDMVPQPEDPYGVSKYAVELDLKAAHEMFGLNYVVFRPHNVYGENQNIGDKYRNVIGIFMNQIMQDQPLTIFGDGEQTRAFSYIDDVAIPITNSVNIPAAYNQVFNIGADKPYTVNELAQVVSDCLGADLKINYLAARNEVMHAYSDHGKAHSVFGAGSGITLKEGIARMAAWAKVVGARKSKEFENIEIYEKLPQGWEKKNTTTTAVPA</sequence>
<dbReference type="Proteomes" id="UP000249547">
    <property type="component" value="Unassembled WGS sequence"/>
</dbReference>
<evidence type="ECO:0000313" key="4">
    <source>
        <dbReference type="Proteomes" id="UP000249547"/>
    </source>
</evidence>
<evidence type="ECO:0000256" key="1">
    <source>
        <dbReference type="ARBA" id="ARBA00007637"/>
    </source>
</evidence>
<reference evidence="3 4" key="1">
    <citation type="submission" date="2018-06" db="EMBL/GenBank/DDBJ databases">
        <title>Genomic Encyclopedia of Archaeal and Bacterial Type Strains, Phase II (KMG-II): from individual species to whole genera.</title>
        <authorList>
            <person name="Goeker M."/>
        </authorList>
    </citation>
    <scope>NUCLEOTIDE SEQUENCE [LARGE SCALE GENOMIC DNA]</scope>
    <source>
        <strain evidence="3 4">DSM 23857</strain>
    </source>
</reference>
<dbReference type="OrthoDB" id="9811743at2"/>
<dbReference type="InterPro" id="IPR036291">
    <property type="entry name" value="NAD(P)-bd_dom_sf"/>
</dbReference>
<keyword evidence="4" id="KW-1185">Reference proteome</keyword>
<organism evidence="3 4">
    <name type="scientific">Chitinophaga skermanii</name>
    <dbReference type="NCBI Taxonomy" id="331697"/>
    <lineage>
        <taxon>Bacteria</taxon>
        <taxon>Pseudomonadati</taxon>
        <taxon>Bacteroidota</taxon>
        <taxon>Chitinophagia</taxon>
        <taxon>Chitinophagales</taxon>
        <taxon>Chitinophagaceae</taxon>
        <taxon>Chitinophaga</taxon>
    </lineage>
</organism>
<evidence type="ECO:0000259" key="2">
    <source>
        <dbReference type="Pfam" id="PF01370"/>
    </source>
</evidence>
<dbReference type="EMBL" id="QLLL01000003">
    <property type="protein sequence ID" value="RAJ06949.1"/>
    <property type="molecule type" value="Genomic_DNA"/>
</dbReference>
<gene>
    <name evidence="3" type="ORF">LX64_02077</name>
</gene>
<dbReference type="Gene3D" id="3.90.25.10">
    <property type="entry name" value="UDP-galactose 4-epimerase, domain 1"/>
    <property type="match status" value="1"/>
</dbReference>
<proteinExistence type="inferred from homology"/>
<evidence type="ECO:0000313" key="3">
    <source>
        <dbReference type="EMBL" id="RAJ06949.1"/>
    </source>
</evidence>
<dbReference type="AlphaFoldDB" id="A0A327QQV7"/>
<dbReference type="PANTHER" id="PTHR43000">
    <property type="entry name" value="DTDP-D-GLUCOSE 4,6-DEHYDRATASE-RELATED"/>
    <property type="match status" value="1"/>
</dbReference>
<accession>A0A327QQV7</accession>
<dbReference type="Pfam" id="PF01370">
    <property type="entry name" value="Epimerase"/>
    <property type="match status" value="1"/>
</dbReference>
<protein>
    <submittedName>
        <fullName evidence="3">UDP-glucose 4-epimerase</fullName>
    </submittedName>
</protein>
<dbReference type="SUPFAM" id="SSF51735">
    <property type="entry name" value="NAD(P)-binding Rossmann-fold domains"/>
    <property type="match status" value="1"/>
</dbReference>
<feature type="domain" description="NAD-dependent epimerase/dehydratase" evidence="2">
    <location>
        <begin position="5"/>
        <end position="238"/>
    </location>
</feature>
<dbReference type="RefSeq" id="WP_111597524.1">
    <property type="nucleotide sequence ID" value="NZ_QLLL01000003.1"/>
</dbReference>
<comment type="similarity">
    <text evidence="1">Belongs to the NAD(P)-dependent epimerase/dehydratase family.</text>
</comment>
<name>A0A327QQV7_9BACT</name>